<keyword evidence="1" id="KW-0863">Zinc-finger</keyword>
<proteinExistence type="predicted"/>
<evidence type="ECO:0000259" key="2">
    <source>
        <dbReference type="PROSITE" id="PS50966"/>
    </source>
</evidence>
<evidence type="ECO:0000313" key="4">
    <source>
        <dbReference type="Proteomes" id="UP000704712"/>
    </source>
</evidence>
<accession>A0A8S9V4I1</accession>
<name>A0A8S9V4I1_PHYIN</name>
<organism evidence="3 4">
    <name type="scientific">Phytophthora infestans</name>
    <name type="common">Potato late blight agent</name>
    <name type="synonym">Botrytis infestans</name>
    <dbReference type="NCBI Taxonomy" id="4787"/>
    <lineage>
        <taxon>Eukaryota</taxon>
        <taxon>Sar</taxon>
        <taxon>Stramenopiles</taxon>
        <taxon>Oomycota</taxon>
        <taxon>Peronosporomycetes</taxon>
        <taxon>Peronosporales</taxon>
        <taxon>Peronosporaceae</taxon>
        <taxon>Phytophthora</taxon>
    </lineage>
</organism>
<dbReference type="AlphaFoldDB" id="A0A8S9V4I1"/>
<dbReference type="EMBL" id="JAACNO010000412">
    <property type="protein sequence ID" value="KAF4147771.1"/>
    <property type="molecule type" value="Genomic_DNA"/>
</dbReference>
<evidence type="ECO:0000256" key="1">
    <source>
        <dbReference type="PROSITE-ProRule" id="PRU00325"/>
    </source>
</evidence>
<dbReference type="PROSITE" id="PS50966">
    <property type="entry name" value="ZF_SWIM"/>
    <property type="match status" value="1"/>
</dbReference>
<gene>
    <name evidence="3" type="ORF">GN958_ATG03126</name>
</gene>
<dbReference type="Pfam" id="PF04434">
    <property type="entry name" value="SWIM"/>
    <property type="match status" value="1"/>
</dbReference>
<sequence>MVLRFTTHHAAKAVEPQYAAGLHKADTYRFKPDPVEPGVVTVSDEKPVHQIQLLDWTCNCEFALSMRLPCRHVIAYRKHTGVKENVIPWNRIIER</sequence>
<keyword evidence="1" id="KW-0862">Zinc</keyword>
<protein>
    <submittedName>
        <fullName evidence="3">SWIM zinc finger domain-containing protein</fullName>
    </submittedName>
</protein>
<evidence type="ECO:0000313" key="3">
    <source>
        <dbReference type="EMBL" id="KAF4147771.1"/>
    </source>
</evidence>
<dbReference type="InterPro" id="IPR007527">
    <property type="entry name" value="Znf_SWIM"/>
</dbReference>
<dbReference type="GO" id="GO:0008270">
    <property type="term" value="F:zinc ion binding"/>
    <property type="evidence" value="ECO:0007669"/>
    <property type="project" value="UniProtKB-KW"/>
</dbReference>
<feature type="domain" description="SWIM-type" evidence="2">
    <location>
        <begin position="49"/>
        <end position="81"/>
    </location>
</feature>
<keyword evidence="1" id="KW-0479">Metal-binding</keyword>
<reference evidence="3" key="1">
    <citation type="submission" date="2020-03" db="EMBL/GenBank/DDBJ databases">
        <title>Hybrid Assembly of Korean Phytophthora infestans isolates.</title>
        <authorList>
            <person name="Prokchorchik M."/>
            <person name="Lee Y."/>
            <person name="Seo J."/>
            <person name="Cho J.-H."/>
            <person name="Park Y.-E."/>
            <person name="Jang D.-C."/>
            <person name="Im J.-S."/>
            <person name="Choi J.-G."/>
            <person name="Park H.-J."/>
            <person name="Lee G.-B."/>
            <person name="Lee Y.-G."/>
            <person name="Hong S.-Y."/>
            <person name="Cho K."/>
            <person name="Sohn K.H."/>
        </authorList>
    </citation>
    <scope>NUCLEOTIDE SEQUENCE</scope>
    <source>
        <strain evidence="3">KR_2_A2</strain>
    </source>
</reference>
<comment type="caution">
    <text evidence="3">The sequence shown here is derived from an EMBL/GenBank/DDBJ whole genome shotgun (WGS) entry which is preliminary data.</text>
</comment>
<dbReference type="Proteomes" id="UP000704712">
    <property type="component" value="Unassembled WGS sequence"/>
</dbReference>